<evidence type="ECO:0000256" key="1">
    <source>
        <dbReference type="SAM" id="MobiDB-lite"/>
    </source>
</evidence>
<dbReference type="AlphaFoldDB" id="A0A2T8KQE5"/>
<reference evidence="2" key="1">
    <citation type="submission" date="2018-04" db="EMBL/GenBank/DDBJ databases">
        <title>WGS assembly of Panicum hallii.</title>
        <authorList>
            <person name="Lovell J."/>
            <person name="Jenkins J."/>
            <person name="Lowry D."/>
            <person name="Mamidi S."/>
            <person name="Sreedasyam A."/>
            <person name="Weng X."/>
            <person name="Barry K."/>
            <person name="Bonette J."/>
            <person name="Campitelli B."/>
            <person name="Daum C."/>
            <person name="Gordon S."/>
            <person name="Gould B."/>
            <person name="Lipzen A."/>
            <person name="Macqueen A."/>
            <person name="Palacio-Mejia J."/>
            <person name="Plott C."/>
            <person name="Shakirov E."/>
            <person name="Shu S."/>
            <person name="Yoshinaga Y."/>
            <person name="Zane M."/>
            <person name="Rokhsar D."/>
            <person name="Grimwood J."/>
            <person name="Schmutz J."/>
            <person name="Juenger T."/>
        </authorList>
    </citation>
    <scope>NUCLEOTIDE SEQUENCE [LARGE SCALE GENOMIC DNA]</scope>
    <source>
        <strain evidence="2">FIL2</strain>
    </source>
</reference>
<dbReference type="Gramene" id="PVH64379">
    <property type="protein sequence ID" value="PVH64379"/>
    <property type="gene ID" value="PAHAL_2G253200"/>
</dbReference>
<accession>A0A2T8KQE5</accession>
<evidence type="ECO:0000313" key="2">
    <source>
        <dbReference type="EMBL" id="PVH64379.1"/>
    </source>
</evidence>
<feature type="region of interest" description="Disordered" evidence="1">
    <location>
        <begin position="124"/>
        <end position="147"/>
    </location>
</feature>
<dbReference type="EMBL" id="CM008047">
    <property type="protein sequence ID" value="PVH64379.1"/>
    <property type="molecule type" value="Genomic_DNA"/>
</dbReference>
<gene>
    <name evidence="2" type="ORF">PAHAL_2G253200</name>
</gene>
<sequence>MSEACSPKMLELRRLIRAPVCHALRRGRRGGGHVDAARRTDDLAACLGPPVLLNSCFAEGCILMRSPRHCPSHGWTARVRVERGGPPAPPDVKGYCPVHGWTSYFHYEGGPSAAAPRAYGIASCQSPSPARSSSPSYSPETPPYTLTPAEERYGYVTSLGPPGKPRGTMAARHRVPPYYNDATSSGAAAPVVYSKPELVPPPSPPAPIPA</sequence>
<feature type="compositionally biased region" description="Low complexity" evidence="1">
    <location>
        <begin position="124"/>
        <end position="139"/>
    </location>
</feature>
<name>A0A2T8KQE5_9POAL</name>
<organism evidence="2">
    <name type="scientific">Panicum hallii</name>
    <dbReference type="NCBI Taxonomy" id="206008"/>
    <lineage>
        <taxon>Eukaryota</taxon>
        <taxon>Viridiplantae</taxon>
        <taxon>Streptophyta</taxon>
        <taxon>Embryophyta</taxon>
        <taxon>Tracheophyta</taxon>
        <taxon>Spermatophyta</taxon>
        <taxon>Magnoliopsida</taxon>
        <taxon>Liliopsida</taxon>
        <taxon>Poales</taxon>
        <taxon>Poaceae</taxon>
        <taxon>PACMAD clade</taxon>
        <taxon>Panicoideae</taxon>
        <taxon>Panicodae</taxon>
        <taxon>Paniceae</taxon>
        <taxon>Panicinae</taxon>
        <taxon>Panicum</taxon>
        <taxon>Panicum sect. Panicum</taxon>
    </lineage>
</organism>
<dbReference type="Proteomes" id="UP000243499">
    <property type="component" value="Chromosome 2"/>
</dbReference>
<proteinExistence type="predicted"/>
<protein>
    <submittedName>
        <fullName evidence="2">Uncharacterized protein</fullName>
    </submittedName>
</protein>